<dbReference type="GO" id="GO:0006506">
    <property type="term" value="P:GPI anchor biosynthetic process"/>
    <property type="evidence" value="ECO:0007669"/>
    <property type="project" value="UniProtKB-KW"/>
</dbReference>
<evidence type="ECO:0008006" key="13">
    <source>
        <dbReference type="Google" id="ProtNLM"/>
    </source>
</evidence>
<sequence>MRILYEMLGRTIIPNTAATSMNVTLVLLKKLAAAIDDKMGNNSIRIHNSSDLVVNRCEIELFAMEKGCRSDVQMEVRPFKDHMYSIIRVVPVFFIISANSLQASNDGETSYIEKYIMKTYFEKYDSLMDSQFSNFIGNDIPLGLSKVLQDKNYAVPTVSVLKRNIVGEGSHRLLSSSVRIKMQPDLKSVLTANSCSLTVIEKLPLGVFADPFELQHLVHRGVFVDAAVFGDTNLELPSFRSNRSVVETHMSLSDDLEVNLNVPLHARYPPLGVGFSKVEFGQPDIFMCCGVDGKASKTSCLFMPVNCSSYGDKDSPVIWEIPCGNKEHAGVVSAVTFGCTIGAAFLIVLASICYSDRAVSSKLKHS</sequence>
<evidence type="ECO:0000256" key="4">
    <source>
        <dbReference type="ARBA" id="ARBA00022502"/>
    </source>
</evidence>
<keyword evidence="12" id="KW-1185">Reference proteome</keyword>
<dbReference type="SMART" id="SM00780">
    <property type="entry name" value="PIG-X"/>
    <property type="match status" value="1"/>
</dbReference>
<comment type="subcellular location">
    <subcellularLocation>
        <location evidence="1">Endoplasmic reticulum membrane</location>
        <topology evidence="1">Single-pass membrane protein</topology>
    </subcellularLocation>
</comment>
<keyword evidence="9" id="KW-0325">Glycoprotein</keyword>
<dbReference type="Pfam" id="PF08320">
    <property type="entry name" value="PIG-X"/>
    <property type="match status" value="1"/>
</dbReference>
<evidence type="ECO:0000256" key="7">
    <source>
        <dbReference type="ARBA" id="ARBA00022989"/>
    </source>
</evidence>
<feature type="transmembrane region" description="Helical" evidence="10">
    <location>
        <begin position="331"/>
        <end position="354"/>
    </location>
</feature>
<dbReference type="InterPro" id="IPR013233">
    <property type="entry name" value="PIG-X/PBN1"/>
</dbReference>
<dbReference type="PANTHER" id="PTHR28650">
    <property type="entry name" value="PHOSPHATIDYLINOSITOL-GLYCAN BIOSYNTHESIS CLASS X PROTEIN"/>
    <property type="match status" value="1"/>
</dbReference>
<keyword evidence="5 10" id="KW-0812">Transmembrane</keyword>
<reference evidence="11 12" key="1">
    <citation type="submission" date="2024-12" db="EMBL/GenBank/DDBJ databases">
        <title>The unique morphological basis and parallel evolutionary history of personate flowers in Penstemon.</title>
        <authorList>
            <person name="Depatie T.H."/>
            <person name="Wessinger C.A."/>
        </authorList>
    </citation>
    <scope>NUCLEOTIDE SEQUENCE [LARGE SCALE GENOMIC DNA]</scope>
    <source>
        <strain evidence="11">WTNN_2</strain>
        <tissue evidence="11">Leaf</tissue>
    </source>
</reference>
<evidence type="ECO:0000256" key="10">
    <source>
        <dbReference type="SAM" id="Phobius"/>
    </source>
</evidence>
<protein>
    <recommendedName>
        <fullName evidence="13">Phosphatidylinositol-glycan biosynthesis class X protein</fullName>
    </recommendedName>
</protein>
<dbReference type="InterPro" id="IPR040039">
    <property type="entry name" value="PIGX"/>
</dbReference>
<evidence type="ECO:0000256" key="3">
    <source>
        <dbReference type="ARBA" id="ARBA00010345"/>
    </source>
</evidence>
<name>A0ABD3TD66_9LAMI</name>
<proteinExistence type="inferred from homology"/>
<evidence type="ECO:0000256" key="5">
    <source>
        <dbReference type="ARBA" id="ARBA00022692"/>
    </source>
</evidence>
<evidence type="ECO:0000256" key="9">
    <source>
        <dbReference type="ARBA" id="ARBA00023180"/>
    </source>
</evidence>
<gene>
    <name evidence="11" type="ORF">ACJIZ3_009675</name>
</gene>
<evidence type="ECO:0000313" key="11">
    <source>
        <dbReference type="EMBL" id="KAL3834939.1"/>
    </source>
</evidence>
<dbReference type="GO" id="GO:0005789">
    <property type="term" value="C:endoplasmic reticulum membrane"/>
    <property type="evidence" value="ECO:0007669"/>
    <property type="project" value="UniProtKB-SubCell"/>
</dbReference>
<organism evidence="11 12">
    <name type="scientific">Penstemon smallii</name>
    <dbReference type="NCBI Taxonomy" id="265156"/>
    <lineage>
        <taxon>Eukaryota</taxon>
        <taxon>Viridiplantae</taxon>
        <taxon>Streptophyta</taxon>
        <taxon>Embryophyta</taxon>
        <taxon>Tracheophyta</taxon>
        <taxon>Spermatophyta</taxon>
        <taxon>Magnoliopsida</taxon>
        <taxon>eudicotyledons</taxon>
        <taxon>Gunneridae</taxon>
        <taxon>Pentapetalae</taxon>
        <taxon>asterids</taxon>
        <taxon>lamiids</taxon>
        <taxon>Lamiales</taxon>
        <taxon>Plantaginaceae</taxon>
        <taxon>Cheloneae</taxon>
        <taxon>Penstemon</taxon>
    </lineage>
</organism>
<evidence type="ECO:0000256" key="6">
    <source>
        <dbReference type="ARBA" id="ARBA00022824"/>
    </source>
</evidence>
<keyword evidence="8 10" id="KW-0472">Membrane</keyword>
<accession>A0ABD3TD66</accession>
<evidence type="ECO:0000313" key="12">
    <source>
        <dbReference type="Proteomes" id="UP001634393"/>
    </source>
</evidence>
<dbReference type="Proteomes" id="UP001634393">
    <property type="component" value="Unassembled WGS sequence"/>
</dbReference>
<dbReference type="EMBL" id="JBJXBP010000004">
    <property type="protein sequence ID" value="KAL3834939.1"/>
    <property type="molecule type" value="Genomic_DNA"/>
</dbReference>
<comment type="similarity">
    <text evidence="3">Belongs to the PIGX family.</text>
</comment>
<comment type="caution">
    <text evidence="11">The sequence shown here is derived from an EMBL/GenBank/DDBJ whole genome shotgun (WGS) entry which is preliminary data.</text>
</comment>
<evidence type="ECO:0000256" key="8">
    <source>
        <dbReference type="ARBA" id="ARBA00023136"/>
    </source>
</evidence>
<dbReference type="AlphaFoldDB" id="A0ABD3TD66"/>
<comment type="pathway">
    <text evidence="2">Glycolipid biosynthesis; glycosylphosphatidylinositol-anchor biosynthesis.</text>
</comment>
<dbReference type="PANTHER" id="PTHR28650:SF1">
    <property type="entry name" value="PHOSPHATIDYLINOSITOL-GLYCAN BIOSYNTHESIS CLASS X PROTEIN"/>
    <property type="match status" value="1"/>
</dbReference>
<evidence type="ECO:0000256" key="1">
    <source>
        <dbReference type="ARBA" id="ARBA00004389"/>
    </source>
</evidence>
<keyword evidence="6" id="KW-0256">Endoplasmic reticulum</keyword>
<keyword evidence="7 10" id="KW-1133">Transmembrane helix</keyword>
<evidence type="ECO:0000256" key="2">
    <source>
        <dbReference type="ARBA" id="ARBA00004687"/>
    </source>
</evidence>
<keyword evidence="4" id="KW-0337">GPI-anchor biosynthesis</keyword>